<evidence type="ECO:0000313" key="1">
    <source>
        <dbReference type="EMBL" id="KAG2486247.1"/>
    </source>
</evidence>
<proteinExistence type="predicted"/>
<protein>
    <submittedName>
        <fullName evidence="1">Uncharacterized protein</fullName>
    </submittedName>
</protein>
<dbReference type="Proteomes" id="UP000612055">
    <property type="component" value="Unassembled WGS sequence"/>
</dbReference>
<reference evidence="1" key="1">
    <citation type="journal article" date="2020" name="bioRxiv">
        <title>Comparative genomics of Chlamydomonas.</title>
        <authorList>
            <person name="Craig R.J."/>
            <person name="Hasan A.R."/>
            <person name="Ness R.W."/>
            <person name="Keightley P.D."/>
        </authorList>
    </citation>
    <scope>NUCLEOTIDE SEQUENCE</scope>
    <source>
        <strain evidence="1">CCAP 11/70</strain>
    </source>
</reference>
<evidence type="ECO:0000313" key="2">
    <source>
        <dbReference type="Proteomes" id="UP000612055"/>
    </source>
</evidence>
<sequence length="173" mass="20059">MLKLLRDGHGLQNGILPSSQHPKSKVLLVAFTHNRTRYRRDPRRRERLRRQAAQHQFVLSPEGAGMDTFRFATQRMPLTSARVHTHKAWETLLLGSYPVVFNNSLTPLYDGLPVLVVRNVTELTPALLAAYDAFRGRRWDPAPLYMGHHFAAVGRHRLGQSKEYRLEYRLRRP</sequence>
<organism evidence="1 2">
    <name type="scientific">Edaphochlamys debaryana</name>
    <dbReference type="NCBI Taxonomy" id="47281"/>
    <lineage>
        <taxon>Eukaryota</taxon>
        <taxon>Viridiplantae</taxon>
        <taxon>Chlorophyta</taxon>
        <taxon>core chlorophytes</taxon>
        <taxon>Chlorophyceae</taxon>
        <taxon>CS clade</taxon>
        <taxon>Chlamydomonadales</taxon>
        <taxon>Chlamydomonadales incertae sedis</taxon>
        <taxon>Edaphochlamys</taxon>
    </lineage>
</organism>
<dbReference type="AlphaFoldDB" id="A0A835XMW2"/>
<name>A0A835XMW2_9CHLO</name>
<accession>A0A835XMW2</accession>
<comment type="caution">
    <text evidence="1">The sequence shown here is derived from an EMBL/GenBank/DDBJ whole genome shotgun (WGS) entry which is preliminary data.</text>
</comment>
<gene>
    <name evidence="1" type="ORF">HYH03_015071</name>
</gene>
<dbReference type="EMBL" id="JAEHOE010000115">
    <property type="protein sequence ID" value="KAG2486247.1"/>
    <property type="molecule type" value="Genomic_DNA"/>
</dbReference>
<keyword evidence="2" id="KW-1185">Reference proteome</keyword>
<dbReference type="OrthoDB" id="2153793at2759"/>